<feature type="compositionally biased region" description="Low complexity" evidence="1">
    <location>
        <begin position="111"/>
        <end position="120"/>
    </location>
</feature>
<keyword evidence="4" id="KW-1185">Reference proteome</keyword>
<reference evidence="2" key="1">
    <citation type="submission" date="2013-07" db="EMBL/GenBank/DDBJ databases">
        <title>The Genome Sequence of Cryptococcus bestiolae CBS10118.</title>
        <authorList>
            <consortium name="The Broad Institute Genome Sequencing Platform"/>
            <person name="Cuomo C."/>
            <person name="Litvintseva A."/>
            <person name="Chen Y."/>
            <person name="Heitman J."/>
            <person name="Sun S."/>
            <person name="Springer D."/>
            <person name="Dromer F."/>
            <person name="Young S.K."/>
            <person name="Zeng Q."/>
            <person name="Gargeya S."/>
            <person name="Fitzgerald M."/>
            <person name="Abouelleil A."/>
            <person name="Alvarado L."/>
            <person name="Berlin A.M."/>
            <person name="Chapman S.B."/>
            <person name="Dewar J."/>
            <person name="Goldberg J."/>
            <person name="Griggs A."/>
            <person name="Gujja S."/>
            <person name="Hansen M."/>
            <person name="Howarth C."/>
            <person name="Imamovic A."/>
            <person name="Larimer J."/>
            <person name="McCowan C."/>
            <person name="Murphy C."/>
            <person name="Pearson M."/>
            <person name="Priest M."/>
            <person name="Roberts A."/>
            <person name="Saif S."/>
            <person name="Shea T."/>
            <person name="Sykes S."/>
            <person name="Wortman J."/>
            <person name="Nusbaum C."/>
            <person name="Birren B."/>
        </authorList>
    </citation>
    <scope>NUCLEOTIDE SEQUENCE [LARGE SCALE GENOMIC DNA]</scope>
    <source>
        <strain evidence="2">CBS 10118</strain>
    </source>
</reference>
<dbReference type="Proteomes" id="UP000092730">
    <property type="component" value="Chromosome 6"/>
</dbReference>
<reference evidence="2" key="3">
    <citation type="submission" date="2014-01" db="EMBL/GenBank/DDBJ databases">
        <title>Evolution of pathogenesis and genome organization in the Tremellales.</title>
        <authorList>
            <person name="Cuomo C."/>
            <person name="Litvintseva A."/>
            <person name="Heitman J."/>
            <person name="Chen Y."/>
            <person name="Sun S."/>
            <person name="Springer D."/>
            <person name="Dromer F."/>
            <person name="Young S."/>
            <person name="Zeng Q."/>
            <person name="Chapman S."/>
            <person name="Gujja S."/>
            <person name="Saif S."/>
            <person name="Birren B."/>
        </authorList>
    </citation>
    <scope>NUCLEOTIDE SEQUENCE</scope>
    <source>
        <strain evidence="2">CBS 10118</strain>
    </source>
</reference>
<evidence type="ECO:0000313" key="3">
    <source>
        <dbReference type="EMBL" id="WVW85700.1"/>
    </source>
</evidence>
<dbReference type="EMBL" id="KI894023">
    <property type="protein sequence ID" value="OCF23540.1"/>
    <property type="molecule type" value="Genomic_DNA"/>
</dbReference>
<evidence type="ECO:0000313" key="4">
    <source>
        <dbReference type="Proteomes" id="UP000092730"/>
    </source>
</evidence>
<feature type="region of interest" description="Disordered" evidence="1">
    <location>
        <begin position="1"/>
        <end position="132"/>
    </location>
</feature>
<dbReference type="VEuPathDB" id="FungiDB:I302_06523"/>
<dbReference type="KEGG" id="kbi:30210922"/>
<feature type="compositionally biased region" description="Basic and acidic residues" evidence="1">
    <location>
        <begin position="65"/>
        <end position="79"/>
    </location>
</feature>
<organism evidence="2">
    <name type="scientific">Kwoniella bestiolae CBS 10118</name>
    <dbReference type="NCBI Taxonomy" id="1296100"/>
    <lineage>
        <taxon>Eukaryota</taxon>
        <taxon>Fungi</taxon>
        <taxon>Dikarya</taxon>
        <taxon>Basidiomycota</taxon>
        <taxon>Agaricomycotina</taxon>
        <taxon>Tremellomycetes</taxon>
        <taxon>Tremellales</taxon>
        <taxon>Cryptococcaceae</taxon>
        <taxon>Kwoniella</taxon>
    </lineage>
</organism>
<feature type="compositionally biased region" description="Polar residues" evidence="1">
    <location>
        <begin position="9"/>
        <end position="23"/>
    </location>
</feature>
<accession>A0A1B9FXQ9</accession>
<dbReference type="GeneID" id="30210922"/>
<proteinExistence type="predicted"/>
<evidence type="ECO:0000256" key="1">
    <source>
        <dbReference type="SAM" id="MobiDB-lite"/>
    </source>
</evidence>
<reference evidence="3" key="2">
    <citation type="submission" date="2013-07" db="EMBL/GenBank/DDBJ databases">
        <authorList>
            <consortium name="The Broad Institute Genome Sequencing Platform"/>
            <person name="Cuomo C."/>
            <person name="Litvintseva A."/>
            <person name="Chen Y."/>
            <person name="Heitman J."/>
            <person name="Sun S."/>
            <person name="Springer D."/>
            <person name="Dromer F."/>
            <person name="Young S.K."/>
            <person name="Zeng Q."/>
            <person name="Gargeya S."/>
            <person name="Fitzgerald M."/>
            <person name="Abouelleil A."/>
            <person name="Alvarado L."/>
            <person name="Berlin A.M."/>
            <person name="Chapman S.B."/>
            <person name="Dewar J."/>
            <person name="Goldberg J."/>
            <person name="Griggs A."/>
            <person name="Gujja S."/>
            <person name="Hansen M."/>
            <person name="Howarth C."/>
            <person name="Imamovic A."/>
            <person name="Larimer J."/>
            <person name="McCowan C."/>
            <person name="Murphy C."/>
            <person name="Pearson M."/>
            <person name="Priest M."/>
            <person name="Roberts A."/>
            <person name="Saif S."/>
            <person name="Shea T."/>
            <person name="Sykes S."/>
            <person name="Wortman J."/>
            <person name="Nusbaum C."/>
            <person name="Birren B."/>
        </authorList>
    </citation>
    <scope>NUCLEOTIDE SEQUENCE</scope>
    <source>
        <strain evidence="3">CBS 10118</strain>
    </source>
</reference>
<gene>
    <name evidence="2" type="ORF">I302_06523</name>
    <name evidence="3" type="ORF">I302_107738</name>
</gene>
<reference evidence="3" key="4">
    <citation type="submission" date="2024-02" db="EMBL/GenBank/DDBJ databases">
        <title>Comparative genomics of Cryptococcus and Kwoniella reveals pathogenesis evolution and contrasting modes of karyotype evolution via chromosome fusion or intercentromeric recombination.</title>
        <authorList>
            <person name="Coelho M.A."/>
            <person name="David-Palma M."/>
            <person name="Shea T."/>
            <person name="Bowers K."/>
            <person name="McGinley-Smith S."/>
            <person name="Mohammad A.W."/>
            <person name="Gnirke A."/>
            <person name="Yurkov A.M."/>
            <person name="Nowrousian M."/>
            <person name="Sun S."/>
            <person name="Cuomo C.A."/>
            <person name="Heitman J."/>
        </authorList>
    </citation>
    <scope>NUCLEOTIDE SEQUENCE</scope>
    <source>
        <strain evidence="3">CBS 10118</strain>
    </source>
</reference>
<feature type="compositionally biased region" description="Basic and acidic residues" evidence="1">
    <location>
        <begin position="27"/>
        <end position="37"/>
    </location>
</feature>
<name>A0A1B9FXQ9_9TREE</name>
<sequence length="171" mass="19029">MPKGKETNDTSFTKTDNSGTTESQDGDTTRSRLKAEFDAAALSGDTDRITRATHALTQHMYPRTITEEIRTSDEDEFKRRTGLNYTTVKSRLQGDTRPATSQKSREYGSGNENNAPNNSNIEDGDRWTFGPQDEDVKELLQSHSPAEVMAIITLGLMQEDPEPSQGLDEAR</sequence>
<evidence type="ECO:0000313" key="2">
    <source>
        <dbReference type="EMBL" id="OCF23540.1"/>
    </source>
</evidence>
<protein>
    <submittedName>
        <fullName evidence="2">Uncharacterized protein</fullName>
    </submittedName>
</protein>
<dbReference type="EMBL" id="CP144546">
    <property type="protein sequence ID" value="WVW85700.1"/>
    <property type="molecule type" value="Genomic_DNA"/>
</dbReference>
<dbReference type="AlphaFoldDB" id="A0A1B9FXQ9"/>
<dbReference type="RefSeq" id="XP_019044610.1">
    <property type="nucleotide sequence ID" value="XM_019193133.1"/>
</dbReference>